<dbReference type="GO" id="GO:0008168">
    <property type="term" value="F:methyltransferase activity"/>
    <property type="evidence" value="ECO:0007669"/>
    <property type="project" value="UniProtKB-KW"/>
</dbReference>
<reference evidence="3" key="1">
    <citation type="journal article" date="2019" name="Int. J. Syst. Evol. Microbiol.">
        <title>The Global Catalogue of Microorganisms (GCM) 10K type strain sequencing project: providing services to taxonomists for standard genome sequencing and annotation.</title>
        <authorList>
            <consortium name="The Broad Institute Genomics Platform"/>
            <consortium name="The Broad Institute Genome Sequencing Center for Infectious Disease"/>
            <person name="Wu L."/>
            <person name="Ma J."/>
        </authorList>
    </citation>
    <scope>NUCLEOTIDE SEQUENCE [LARGE SCALE GENOMIC DNA]</scope>
    <source>
        <strain evidence="3">JCM 17459</strain>
    </source>
</reference>
<proteinExistence type="predicted"/>
<accession>A0ABP8EYK6</accession>
<dbReference type="PANTHER" id="PTHR42912">
    <property type="entry name" value="METHYLTRANSFERASE"/>
    <property type="match status" value="1"/>
</dbReference>
<dbReference type="Pfam" id="PF08241">
    <property type="entry name" value="Methyltransf_11"/>
    <property type="match status" value="1"/>
</dbReference>
<dbReference type="InterPro" id="IPR029063">
    <property type="entry name" value="SAM-dependent_MTases_sf"/>
</dbReference>
<dbReference type="EMBL" id="BAABBA010000022">
    <property type="protein sequence ID" value="GAA4289097.1"/>
    <property type="molecule type" value="Genomic_DNA"/>
</dbReference>
<dbReference type="InterPro" id="IPR013216">
    <property type="entry name" value="Methyltransf_11"/>
</dbReference>
<sequence>MPKMSGLETTFCRSALWRRFARDVALPWSLQGQDVSGDVLELGAGSGEMAAALLQRSPEVRLTLTDIDERMVATARDRFTRNPRPKVEQTDSTALHYADSSFDFVLSFLMLHHVVNWQPAVAEAARVLKPGGMLIGYDLTASPAAKLLHLVDRSPHQLVQPAELAPTARDIGLDVSIRTGWAGQVMRFLARKC</sequence>
<dbReference type="Gene3D" id="3.40.50.150">
    <property type="entry name" value="Vaccinia Virus protein VP39"/>
    <property type="match status" value="1"/>
</dbReference>
<dbReference type="CDD" id="cd02440">
    <property type="entry name" value="AdoMet_MTases"/>
    <property type="match status" value="1"/>
</dbReference>
<keyword evidence="2" id="KW-0808">Transferase</keyword>
<feature type="domain" description="Methyltransferase type 11" evidence="1">
    <location>
        <begin position="40"/>
        <end position="135"/>
    </location>
</feature>
<organism evidence="2 3">
    <name type="scientific">Georgenia daeguensis</name>
    <dbReference type="NCBI Taxonomy" id="908355"/>
    <lineage>
        <taxon>Bacteria</taxon>
        <taxon>Bacillati</taxon>
        <taxon>Actinomycetota</taxon>
        <taxon>Actinomycetes</taxon>
        <taxon>Micrococcales</taxon>
        <taxon>Bogoriellaceae</taxon>
        <taxon>Georgenia</taxon>
    </lineage>
</organism>
<dbReference type="PANTHER" id="PTHR42912:SF93">
    <property type="entry name" value="N6-ADENOSINE-METHYLTRANSFERASE TMT1A"/>
    <property type="match status" value="1"/>
</dbReference>
<keyword evidence="2" id="KW-0489">Methyltransferase</keyword>
<evidence type="ECO:0000313" key="3">
    <source>
        <dbReference type="Proteomes" id="UP001499841"/>
    </source>
</evidence>
<name>A0ABP8EYK6_9MICO</name>
<dbReference type="GO" id="GO:0032259">
    <property type="term" value="P:methylation"/>
    <property type="evidence" value="ECO:0007669"/>
    <property type="project" value="UniProtKB-KW"/>
</dbReference>
<comment type="caution">
    <text evidence="2">The sequence shown here is derived from an EMBL/GenBank/DDBJ whole genome shotgun (WGS) entry which is preliminary data.</text>
</comment>
<gene>
    <name evidence="2" type="ORF">GCM10022262_34580</name>
</gene>
<dbReference type="SUPFAM" id="SSF53335">
    <property type="entry name" value="S-adenosyl-L-methionine-dependent methyltransferases"/>
    <property type="match status" value="1"/>
</dbReference>
<dbReference type="Proteomes" id="UP001499841">
    <property type="component" value="Unassembled WGS sequence"/>
</dbReference>
<dbReference type="InterPro" id="IPR050508">
    <property type="entry name" value="Methyltransf_Superfamily"/>
</dbReference>
<dbReference type="RefSeq" id="WP_345043952.1">
    <property type="nucleotide sequence ID" value="NZ_BAABBA010000022.1"/>
</dbReference>
<evidence type="ECO:0000313" key="2">
    <source>
        <dbReference type="EMBL" id="GAA4289097.1"/>
    </source>
</evidence>
<keyword evidence="3" id="KW-1185">Reference proteome</keyword>
<evidence type="ECO:0000259" key="1">
    <source>
        <dbReference type="Pfam" id="PF08241"/>
    </source>
</evidence>
<protein>
    <submittedName>
        <fullName evidence="2">Class I SAM-dependent methyltransferase</fullName>
    </submittedName>
</protein>